<comment type="caution">
    <text evidence="7">The sequence shown here is derived from an EMBL/GenBank/DDBJ whole genome shotgun (WGS) entry which is preliminary data.</text>
</comment>
<dbReference type="InterPro" id="IPR007016">
    <property type="entry name" value="O-antigen_ligase-rel_domated"/>
</dbReference>
<dbReference type="Gene3D" id="1.25.40.10">
    <property type="entry name" value="Tetratricopeptide repeat domain"/>
    <property type="match status" value="1"/>
</dbReference>
<proteinExistence type="predicted"/>
<gene>
    <name evidence="7" type="ORF">A3B90_00400</name>
</gene>
<feature type="transmembrane region" description="Helical" evidence="5">
    <location>
        <begin position="247"/>
        <end position="264"/>
    </location>
</feature>
<dbReference type="InterPro" id="IPR051533">
    <property type="entry name" value="WaaL-like"/>
</dbReference>
<dbReference type="GO" id="GO:0016020">
    <property type="term" value="C:membrane"/>
    <property type="evidence" value="ECO:0007669"/>
    <property type="project" value="UniProtKB-SubCell"/>
</dbReference>
<sequence>MKKSLLFVLKALIVATFFVPLLVFPQSFVFPFIVPKVVVFRSLVLLMLGTYGILYFLNKEEFRPKFSWLHIGILVYIGLLLVSTFTGVDWAYSFWDTHERMLGTFTVFHYVLYYFILSSTIKNRDEWTNLQWWFLCAGSLVMGVGMLQRIYPNLLLNSGTWRVIATLGNPIYVAGYGLFLGYMGYLLGIREKIVWKKYLAFFLSFIGVLGIFLSGTRGTMLALFASVGLLLLLYIIFLKDHKRIRQGIGIVMALGILILGIFYMNRSSAFVENYLPSFGRLLNTSINTDTGDTRIMAWKIAYVSSKDHPILGWGQNNYYYAFNKYYNPHFMYFGAGETWFDNAHNVVMNTLTTGGVLGLASYISLFVIPIFLLARSYRRKELDIHTTVIGISFSIGHFLHNLFVFEDPTSYLYYFFFFAFVTFVTRAPALPLAKGEKSRSTRDAMLSVPVKFGIPLVSLILIYSTNINVARANNANLEAMRSLSQGQAGIALQLNEQAKTFSSPHIADIRNDFVRMGAELVQNSLTAQKVNDDVRTLFNRLYTEQQVNHAARPLDIRVHILQIQMDLLGNYLYPKGAPIDYIADADALLQDAIRLSPKRQQLKYLYSTVKIQQGKNDEAIALVRQAVEDDPSVGESWTHLALVYAQTNQTAKVAGVFEEAKKRGAVYSPNSKATVKNTFGITL</sequence>
<keyword evidence="2 5" id="KW-0812">Transmembrane</keyword>
<feature type="transmembrane region" description="Helical" evidence="5">
    <location>
        <begin position="221"/>
        <end position="238"/>
    </location>
</feature>
<dbReference type="STRING" id="1798676.A3B90_00400"/>
<protein>
    <recommendedName>
        <fullName evidence="6">O-antigen ligase-related domain-containing protein</fullName>
    </recommendedName>
</protein>
<name>A0A1F6M4C1_9BACT</name>
<feature type="transmembrane region" description="Helical" evidence="5">
    <location>
        <begin position="171"/>
        <end position="189"/>
    </location>
</feature>
<dbReference type="Pfam" id="PF04932">
    <property type="entry name" value="Wzy_C"/>
    <property type="match status" value="1"/>
</dbReference>
<evidence type="ECO:0000259" key="6">
    <source>
        <dbReference type="Pfam" id="PF04932"/>
    </source>
</evidence>
<reference evidence="7 8" key="1">
    <citation type="journal article" date="2016" name="Nat. Commun.">
        <title>Thousands of microbial genomes shed light on interconnected biogeochemical processes in an aquifer system.</title>
        <authorList>
            <person name="Anantharaman K."/>
            <person name="Brown C.T."/>
            <person name="Hug L.A."/>
            <person name="Sharon I."/>
            <person name="Castelle C.J."/>
            <person name="Probst A.J."/>
            <person name="Thomas B.C."/>
            <person name="Singh A."/>
            <person name="Wilkins M.J."/>
            <person name="Karaoz U."/>
            <person name="Brodie E.L."/>
            <person name="Williams K.H."/>
            <person name="Hubbard S.S."/>
            <person name="Banfield J.F."/>
        </authorList>
    </citation>
    <scope>NUCLEOTIDE SEQUENCE [LARGE SCALE GENOMIC DNA]</scope>
</reference>
<dbReference type="PANTHER" id="PTHR37422">
    <property type="entry name" value="TEICHURONIC ACID BIOSYNTHESIS PROTEIN TUAE"/>
    <property type="match status" value="1"/>
</dbReference>
<dbReference type="EMBL" id="MFPX01000018">
    <property type="protein sequence ID" value="OGH66456.1"/>
    <property type="molecule type" value="Genomic_DNA"/>
</dbReference>
<evidence type="ECO:0000256" key="4">
    <source>
        <dbReference type="ARBA" id="ARBA00023136"/>
    </source>
</evidence>
<comment type="subcellular location">
    <subcellularLocation>
        <location evidence="1">Membrane</location>
        <topology evidence="1">Multi-pass membrane protein</topology>
    </subcellularLocation>
</comment>
<dbReference type="InterPro" id="IPR011990">
    <property type="entry name" value="TPR-like_helical_dom_sf"/>
</dbReference>
<feature type="transmembrane region" description="Helical" evidence="5">
    <location>
        <begin position="132"/>
        <end position="151"/>
    </location>
</feature>
<evidence type="ECO:0000256" key="2">
    <source>
        <dbReference type="ARBA" id="ARBA00022692"/>
    </source>
</evidence>
<evidence type="ECO:0000256" key="3">
    <source>
        <dbReference type="ARBA" id="ARBA00022989"/>
    </source>
</evidence>
<evidence type="ECO:0000256" key="5">
    <source>
        <dbReference type="SAM" id="Phobius"/>
    </source>
</evidence>
<feature type="transmembrane region" description="Helical" evidence="5">
    <location>
        <begin position="39"/>
        <end position="57"/>
    </location>
</feature>
<evidence type="ECO:0000313" key="8">
    <source>
        <dbReference type="Proteomes" id="UP000178742"/>
    </source>
</evidence>
<feature type="transmembrane region" description="Helical" evidence="5">
    <location>
        <begin position="411"/>
        <end position="432"/>
    </location>
</feature>
<dbReference type="PANTHER" id="PTHR37422:SF13">
    <property type="entry name" value="LIPOPOLYSACCHARIDE BIOSYNTHESIS PROTEIN PA4999-RELATED"/>
    <property type="match status" value="1"/>
</dbReference>
<evidence type="ECO:0000313" key="7">
    <source>
        <dbReference type="EMBL" id="OGH66456.1"/>
    </source>
</evidence>
<feature type="transmembrane region" description="Helical" evidence="5">
    <location>
        <begin position="69"/>
        <end position="95"/>
    </location>
</feature>
<feature type="transmembrane region" description="Helical" evidence="5">
    <location>
        <begin position="101"/>
        <end position="120"/>
    </location>
</feature>
<dbReference type="AlphaFoldDB" id="A0A1F6M4C1"/>
<keyword evidence="3 5" id="KW-1133">Transmembrane helix</keyword>
<feature type="transmembrane region" description="Helical" evidence="5">
    <location>
        <begin position="444"/>
        <end position="463"/>
    </location>
</feature>
<feature type="transmembrane region" description="Helical" evidence="5">
    <location>
        <begin position="12"/>
        <end position="33"/>
    </location>
</feature>
<dbReference type="Proteomes" id="UP000178742">
    <property type="component" value="Unassembled WGS sequence"/>
</dbReference>
<dbReference type="Pfam" id="PF14559">
    <property type="entry name" value="TPR_19"/>
    <property type="match status" value="1"/>
</dbReference>
<accession>A0A1F6M4C1</accession>
<dbReference type="SUPFAM" id="SSF48452">
    <property type="entry name" value="TPR-like"/>
    <property type="match status" value="1"/>
</dbReference>
<evidence type="ECO:0000256" key="1">
    <source>
        <dbReference type="ARBA" id="ARBA00004141"/>
    </source>
</evidence>
<organism evidence="7 8">
    <name type="scientific">Candidatus Magasanikbacteria bacterium RIFCSPHIGHO2_02_FULL_41_13</name>
    <dbReference type="NCBI Taxonomy" id="1798676"/>
    <lineage>
        <taxon>Bacteria</taxon>
        <taxon>Candidatus Magasanikiibacteriota</taxon>
    </lineage>
</organism>
<feature type="transmembrane region" description="Helical" evidence="5">
    <location>
        <begin position="198"/>
        <end position="215"/>
    </location>
</feature>
<keyword evidence="4 5" id="KW-0472">Membrane</keyword>
<feature type="transmembrane region" description="Helical" evidence="5">
    <location>
        <begin position="355"/>
        <end position="374"/>
    </location>
</feature>
<feature type="domain" description="O-antigen ligase-related" evidence="6">
    <location>
        <begin position="203"/>
        <end position="363"/>
    </location>
</feature>